<feature type="compositionally biased region" description="Low complexity" evidence="1">
    <location>
        <begin position="220"/>
        <end position="237"/>
    </location>
</feature>
<reference evidence="2" key="1">
    <citation type="submission" date="2022-12" db="EMBL/GenBank/DDBJ databases">
        <authorList>
            <person name="Petersen C."/>
        </authorList>
    </citation>
    <scope>NUCLEOTIDE SEQUENCE</scope>
    <source>
        <strain evidence="2">IBT 17660</strain>
    </source>
</reference>
<protein>
    <submittedName>
        <fullName evidence="2">Uncharacterized protein</fullName>
    </submittedName>
</protein>
<dbReference type="Proteomes" id="UP001147760">
    <property type="component" value="Unassembled WGS sequence"/>
</dbReference>
<keyword evidence="3" id="KW-1185">Reference proteome</keyword>
<dbReference type="AlphaFoldDB" id="A0A9X0BKW1"/>
<sequence>MDSPEYFISWGSERYVPLQRFEDLQPPRYDLIRYYGEVLDTAQTFTQHFSKEPLKSYDIERSLSKNMGRDPSCWNEDANSASISWLDIVRHGDFEQQSDGSYHCSIQGRVLEFDPQSHDRVEFCRSHAVQISNSGPSHEEVKREAETTLRILTDISGELSDFPRYKGSLENLEQALKIRMSELQSLLDRMAVSPTPTSPPAQYLTPREPGTAVGSERLRASSPAQSCSSSGSSGSETTSDDDCKRSMDSSSEDSSEDDESEDENTEESPEDNGAEDEDLDGMVREEKRTGDVSSKNGSSQQRNNNSDIEGNVARDDDAVGTSSMPLTGEHKNALSTSHISLPGDIGKAGSVNPVPLKGLSPSSLPPKSENDVKMNRMSSQKDLPLGMHKSPPKRLRKGCNTRTGNDGQAPQAHACKRRKSTNVSEPQKNRKSNCQERSVAVAWMKAHAHEGWNESERARAYESNFGIKRTTTTLKHWMDDPKNSQESRIVELKIPSPRLREILSNDDS</sequence>
<proteinExistence type="predicted"/>
<dbReference type="OrthoDB" id="4342350at2759"/>
<feature type="region of interest" description="Disordered" evidence="1">
    <location>
        <begin position="191"/>
        <end position="436"/>
    </location>
</feature>
<feature type="compositionally biased region" description="Basic residues" evidence="1">
    <location>
        <begin position="390"/>
        <end position="399"/>
    </location>
</feature>
<comment type="caution">
    <text evidence="2">The sequence shown here is derived from an EMBL/GenBank/DDBJ whole genome shotgun (WGS) entry which is preliminary data.</text>
</comment>
<reference evidence="2" key="2">
    <citation type="journal article" date="2023" name="IMA Fungus">
        <title>Comparative genomic study of the Penicillium genus elucidates a diverse pangenome and 15 lateral gene transfer events.</title>
        <authorList>
            <person name="Petersen C."/>
            <person name="Sorensen T."/>
            <person name="Nielsen M.R."/>
            <person name="Sondergaard T.E."/>
            <person name="Sorensen J.L."/>
            <person name="Fitzpatrick D.A."/>
            <person name="Frisvad J.C."/>
            <person name="Nielsen K.L."/>
        </authorList>
    </citation>
    <scope>NUCLEOTIDE SEQUENCE</scope>
    <source>
        <strain evidence="2">IBT 17660</strain>
    </source>
</reference>
<accession>A0A9X0BKW1</accession>
<dbReference type="EMBL" id="JAPWDO010000005">
    <property type="protein sequence ID" value="KAJ5470677.1"/>
    <property type="molecule type" value="Genomic_DNA"/>
</dbReference>
<organism evidence="2 3">
    <name type="scientific">Penicillium desertorum</name>
    <dbReference type="NCBI Taxonomy" id="1303715"/>
    <lineage>
        <taxon>Eukaryota</taxon>
        <taxon>Fungi</taxon>
        <taxon>Dikarya</taxon>
        <taxon>Ascomycota</taxon>
        <taxon>Pezizomycotina</taxon>
        <taxon>Eurotiomycetes</taxon>
        <taxon>Eurotiomycetidae</taxon>
        <taxon>Eurotiales</taxon>
        <taxon>Aspergillaceae</taxon>
        <taxon>Penicillium</taxon>
    </lineage>
</organism>
<evidence type="ECO:0000313" key="3">
    <source>
        <dbReference type="Proteomes" id="UP001147760"/>
    </source>
</evidence>
<feature type="compositionally biased region" description="Basic and acidic residues" evidence="1">
    <location>
        <begin position="281"/>
        <end position="290"/>
    </location>
</feature>
<feature type="compositionally biased region" description="Low complexity" evidence="1">
    <location>
        <begin position="355"/>
        <end position="367"/>
    </location>
</feature>
<feature type="compositionally biased region" description="Acidic residues" evidence="1">
    <location>
        <begin position="250"/>
        <end position="280"/>
    </location>
</feature>
<gene>
    <name evidence="2" type="ORF">N7530_008034</name>
</gene>
<name>A0A9X0BKW1_9EURO</name>
<evidence type="ECO:0000256" key="1">
    <source>
        <dbReference type="SAM" id="MobiDB-lite"/>
    </source>
</evidence>
<feature type="compositionally biased region" description="Polar residues" evidence="1">
    <location>
        <begin position="291"/>
        <end position="308"/>
    </location>
</feature>
<evidence type="ECO:0000313" key="2">
    <source>
        <dbReference type="EMBL" id="KAJ5470677.1"/>
    </source>
</evidence>